<evidence type="ECO:0000313" key="1">
    <source>
        <dbReference type="EMBL" id="GIY44852.1"/>
    </source>
</evidence>
<accession>A0AAV4TIV6</accession>
<keyword evidence="2" id="KW-1185">Reference proteome</keyword>
<evidence type="ECO:0000313" key="2">
    <source>
        <dbReference type="Proteomes" id="UP001054945"/>
    </source>
</evidence>
<sequence>MRRAAKNDTRGTIFRLITILWSHLHEEKHVGSLIAKSRCGQSRLSTVHQRRYGGWTGSTIGAGRRNFFVCVLNSQFLYCWYCWNRVLKSSSGKILHG</sequence>
<dbReference type="EMBL" id="BPLR01011204">
    <property type="protein sequence ID" value="GIY44852.1"/>
    <property type="molecule type" value="Genomic_DNA"/>
</dbReference>
<name>A0AAV4TIV6_CAEEX</name>
<gene>
    <name evidence="1" type="primary">AVEN_143463_1</name>
    <name evidence="1" type="ORF">CEXT_310231</name>
</gene>
<protein>
    <submittedName>
        <fullName evidence="1">Uncharacterized protein</fullName>
    </submittedName>
</protein>
<proteinExistence type="predicted"/>
<organism evidence="1 2">
    <name type="scientific">Caerostris extrusa</name>
    <name type="common">Bark spider</name>
    <name type="synonym">Caerostris bankana</name>
    <dbReference type="NCBI Taxonomy" id="172846"/>
    <lineage>
        <taxon>Eukaryota</taxon>
        <taxon>Metazoa</taxon>
        <taxon>Ecdysozoa</taxon>
        <taxon>Arthropoda</taxon>
        <taxon>Chelicerata</taxon>
        <taxon>Arachnida</taxon>
        <taxon>Araneae</taxon>
        <taxon>Araneomorphae</taxon>
        <taxon>Entelegynae</taxon>
        <taxon>Araneoidea</taxon>
        <taxon>Araneidae</taxon>
        <taxon>Caerostris</taxon>
    </lineage>
</organism>
<comment type="caution">
    <text evidence="1">The sequence shown here is derived from an EMBL/GenBank/DDBJ whole genome shotgun (WGS) entry which is preliminary data.</text>
</comment>
<reference evidence="1 2" key="1">
    <citation type="submission" date="2021-06" db="EMBL/GenBank/DDBJ databases">
        <title>Caerostris extrusa draft genome.</title>
        <authorList>
            <person name="Kono N."/>
            <person name="Arakawa K."/>
        </authorList>
    </citation>
    <scope>NUCLEOTIDE SEQUENCE [LARGE SCALE GENOMIC DNA]</scope>
</reference>
<dbReference type="Proteomes" id="UP001054945">
    <property type="component" value="Unassembled WGS sequence"/>
</dbReference>
<dbReference type="AlphaFoldDB" id="A0AAV4TIV6"/>